<name>A0A8H4R6J6_9AGAR</name>
<dbReference type="GO" id="GO:0001228">
    <property type="term" value="F:DNA-binding transcription activator activity, RNA polymerase II-specific"/>
    <property type="evidence" value="ECO:0007669"/>
    <property type="project" value="TreeGrafter"/>
</dbReference>
<feature type="region of interest" description="Disordered" evidence="4">
    <location>
        <begin position="1"/>
        <end position="24"/>
    </location>
</feature>
<keyword evidence="7" id="KW-1185">Reference proteome</keyword>
<gene>
    <name evidence="6" type="ORF">D9613_009043</name>
</gene>
<dbReference type="CDD" id="cd01389">
    <property type="entry name" value="HMG-box_ROX1-like"/>
    <property type="match status" value="1"/>
</dbReference>
<keyword evidence="1 3" id="KW-0238">DNA-binding</keyword>
<feature type="domain" description="HMG box" evidence="5">
    <location>
        <begin position="18"/>
        <end position="92"/>
    </location>
</feature>
<feature type="compositionally biased region" description="Basic and acidic residues" evidence="4">
    <location>
        <begin position="301"/>
        <end position="310"/>
    </location>
</feature>
<feature type="region of interest" description="Disordered" evidence="4">
    <location>
        <begin position="167"/>
        <end position="245"/>
    </location>
</feature>
<keyword evidence="2" id="KW-0804">Transcription</keyword>
<feature type="region of interest" description="Disordered" evidence="4">
    <location>
        <begin position="92"/>
        <end position="112"/>
    </location>
</feature>
<dbReference type="GO" id="GO:0030154">
    <property type="term" value="P:cell differentiation"/>
    <property type="evidence" value="ECO:0007669"/>
    <property type="project" value="TreeGrafter"/>
</dbReference>
<comment type="caution">
    <text evidence="6">The sequence shown here is derived from an EMBL/GenBank/DDBJ whole genome shotgun (WGS) entry which is preliminary data.</text>
</comment>
<feature type="compositionally biased region" description="Polar residues" evidence="4">
    <location>
        <begin position="281"/>
        <end position="295"/>
    </location>
</feature>
<evidence type="ECO:0000256" key="3">
    <source>
        <dbReference type="PROSITE-ProRule" id="PRU00267"/>
    </source>
</evidence>
<dbReference type="GO" id="GO:0000978">
    <property type="term" value="F:RNA polymerase II cis-regulatory region sequence-specific DNA binding"/>
    <property type="evidence" value="ECO:0007669"/>
    <property type="project" value="TreeGrafter"/>
</dbReference>
<dbReference type="Proteomes" id="UP000521872">
    <property type="component" value="Unassembled WGS sequence"/>
</dbReference>
<dbReference type="InterPro" id="IPR009071">
    <property type="entry name" value="HMG_box_dom"/>
</dbReference>
<feature type="region of interest" description="Disordered" evidence="4">
    <location>
        <begin position="268"/>
        <end position="312"/>
    </location>
</feature>
<dbReference type="PANTHER" id="PTHR10270">
    <property type="entry name" value="SOX TRANSCRIPTION FACTOR"/>
    <property type="match status" value="1"/>
</dbReference>
<organism evidence="6 7">
    <name type="scientific">Agrocybe pediades</name>
    <dbReference type="NCBI Taxonomy" id="84607"/>
    <lineage>
        <taxon>Eukaryota</taxon>
        <taxon>Fungi</taxon>
        <taxon>Dikarya</taxon>
        <taxon>Basidiomycota</taxon>
        <taxon>Agaricomycotina</taxon>
        <taxon>Agaricomycetes</taxon>
        <taxon>Agaricomycetidae</taxon>
        <taxon>Agaricales</taxon>
        <taxon>Agaricineae</taxon>
        <taxon>Strophariaceae</taxon>
        <taxon>Agrocybe</taxon>
    </lineage>
</organism>
<dbReference type="SUPFAM" id="SSF47095">
    <property type="entry name" value="HMG-box"/>
    <property type="match status" value="1"/>
</dbReference>
<accession>A0A8H4R6J6</accession>
<evidence type="ECO:0000256" key="4">
    <source>
        <dbReference type="SAM" id="MobiDB-lite"/>
    </source>
</evidence>
<keyword evidence="3" id="KW-0539">Nucleus</keyword>
<feature type="compositionally biased region" description="Low complexity" evidence="4">
    <location>
        <begin position="171"/>
        <end position="188"/>
    </location>
</feature>
<protein>
    <recommendedName>
        <fullName evidence="5">HMG box domain-containing protein</fullName>
    </recommendedName>
</protein>
<dbReference type="InterPro" id="IPR036910">
    <property type="entry name" value="HMG_box_dom_sf"/>
</dbReference>
<dbReference type="GO" id="GO:0005634">
    <property type="term" value="C:nucleus"/>
    <property type="evidence" value="ECO:0007669"/>
    <property type="project" value="UniProtKB-UniRule"/>
</dbReference>
<dbReference type="Pfam" id="PF00505">
    <property type="entry name" value="HMG_box"/>
    <property type="match status" value="1"/>
</dbReference>
<feature type="DNA-binding region" description="HMG box" evidence="3">
    <location>
        <begin position="18"/>
        <end position="92"/>
    </location>
</feature>
<dbReference type="InterPro" id="IPR050140">
    <property type="entry name" value="SRY-related_HMG-box_TF-like"/>
</dbReference>
<feature type="compositionally biased region" description="Polar residues" evidence="4">
    <location>
        <begin position="200"/>
        <end position="239"/>
    </location>
</feature>
<dbReference type="EMBL" id="JAACJL010000002">
    <property type="protein sequence ID" value="KAF4622642.1"/>
    <property type="molecule type" value="Genomic_DNA"/>
</dbReference>
<sequence>MTKLYPTQQPEQKSPTPPPRPENSFFLYRKHYAPVVLRDILSNPSTRTTGTLQAQLSKRMSIRWKEEENKEYWYKLAEQAKEEHRRKYPNYVYRPNKSNPNKKTKKKGHAPLRTQAQVQAAAQSLPLPPAYGTLPHLFWSPTTGQYIWAVSHTPYAPWTAPSTPIPATSLPFSGPTAAPSSPSSGNSNSPPPVAHPTHAHSWQGSHEPTPTIATPALNCSTQPSETPAPYYQTQTNLSAPSPPPDAVPLLSEEEVIVPSKLLFNDIEAPNTPPPAGAEEAPSTSTEMELDISSTPLLRPPTPEDKDHDGDGDAMYAEMLDKYMNID</sequence>
<evidence type="ECO:0000259" key="5">
    <source>
        <dbReference type="PROSITE" id="PS50118"/>
    </source>
</evidence>
<dbReference type="SMART" id="SM00398">
    <property type="entry name" value="HMG"/>
    <property type="match status" value="1"/>
</dbReference>
<evidence type="ECO:0000313" key="7">
    <source>
        <dbReference type="Proteomes" id="UP000521872"/>
    </source>
</evidence>
<evidence type="ECO:0000256" key="1">
    <source>
        <dbReference type="ARBA" id="ARBA00023125"/>
    </source>
</evidence>
<proteinExistence type="predicted"/>
<dbReference type="Gene3D" id="1.10.30.10">
    <property type="entry name" value="High mobility group box domain"/>
    <property type="match status" value="1"/>
</dbReference>
<dbReference type="PROSITE" id="PS50118">
    <property type="entry name" value="HMG_BOX_2"/>
    <property type="match status" value="1"/>
</dbReference>
<reference evidence="6 7" key="1">
    <citation type="submission" date="2019-12" db="EMBL/GenBank/DDBJ databases">
        <authorList>
            <person name="Floudas D."/>
            <person name="Bentzer J."/>
            <person name="Ahren D."/>
            <person name="Johansson T."/>
            <person name="Persson P."/>
            <person name="Tunlid A."/>
        </authorList>
    </citation>
    <scope>NUCLEOTIDE SEQUENCE [LARGE SCALE GENOMIC DNA]</scope>
    <source>
        <strain evidence="6 7">CBS 102.39</strain>
    </source>
</reference>
<evidence type="ECO:0000256" key="2">
    <source>
        <dbReference type="ARBA" id="ARBA00023163"/>
    </source>
</evidence>
<evidence type="ECO:0000313" key="6">
    <source>
        <dbReference type="EMBL" id="KAF4622642.1"/>
    </source>
</evidence>
<dbReference type="AlphaFoldDB" id="A0A8H4R6J6"/>
<feature type="compositionally biased region" description="Basic residues" evidence="4">
    <location>
        <begin position="100"/>
        <end position="110"/>
    </location>
</feature>
<dbReference type="PANTHER" id="PTHR10270:SF161">
    <property type="entry name" value="SEX-DETERMINING REGION Y PROTEIN"/>
    <property type="match status" value="1"/>
</dbReference>
<feature type="compositionally biased region" description="Polar residues" evidence="4">
    <location>
        <begin position="1"/>
        <end position="14"/>
    </location>
</feature>